<keyword evidence="2" id="KW-0812">Transmembrane</keyword>
<organism evidence="3 4">
    <name type="scientific">Cobetia crustatorum</name>
    <dbReference type="NCBI Taxonomy" id="553385"/>
    <lineage>
        <taxon>Bacteria</taxon>
        <taxon>Pseudomonadati</taxon>
        <taxon>Pseudomonadota</taxon>
        <taxon>Gammaproteobacteria</taxon>
        <taxon>Oceanospirillales</taxon>
        <taxon>Halomonadaceae</taxon>
        <taxon>Cobetia</taxon>
    </lineage>
</organism>
<feature type="transmembrane region" description="Helical" evidence="2">
    <location>
        <begin position="52"/>
        <end position="68"/>
    </location>
</feature>
<keyword evidence="4" id="KW-1185">Reference proteome</keyword>
<feature type="compositionally biased region" description="Low complexity" evidence="1">
    <location>
        <begin position="1"/>
        <end position="21"/>
    </location>
</feature>
<evidence type="ECO:0000313" key="4">
    <source>
        <dbReference type="Proteomes" id="UP000319941"/>
    </source>
</evidence>
<evidence type="ECO:0000256" key="2">
    <source>
        <dbReference type="SAM" id="Phobius"/>
    </source>
</evidence>
<keyword evidence="2" id="KW-1133">Transmembrane helix</keyword>
<protein>
    <submittedName>
        <fullName evidence="3">Uncharacterized protein</fullName>
    </submittedName>
</protein>
<dbReference type="RefSeq" id="WP_144726300.1">
    <property type="nucleotide sequence ID" value="NZ_CAWOWR010000001.1"/>
</dbReference>
<gene>
    <name evidence="3" type="ORF">FQP86_00860</name>
</gene>
<evidence type="ECO:0000313" key="3">
    <source>
        <dbReference type="EMBL" id="TVU73663.1"/>
    </source>
</evidence>
<dbReference type="EMBL" id="VNFH01000001">
    <property type="protein sequence ID" value="TVU73663.1"/>
    <property type="molecule type" value="Genomic_DNA"/>
</dbReference>
<sequence length="69" mass="7572">MPEPHNVSDSVSPNDSPSDHSQPLHDSTHADEAATPSTPVAKPPRDTRLRNRLFWMLLAAALLTGFWLA</sequence>
<reference evidence="3 4" key="1">
    <citation type="submission" date="2019-07" db="EMBL/GenBank/DDBJ databases">
        <title>Diversity of Bacteria from Kongsfjorden, Arctic.</title>
        <authorList>
            <person name="Yu Y."/>
        </authorList>
    </citation>
    <scope>NUCLEOTIDE SEQUENCE [LARGE SCALE GENOMIC DNA]</scope>
    <source>
        <strain evidence="3 4">SM1923</strain>
    </source>
</reference>
<dbReference type="AlphaFoldDB" id="A0A558HX00"/>
<feature type="region of interest" description="Disordered" evidence="1">
    <location>
        <begin position="1"/>
        <end position="46"/>
    </location>
</feature>
<comment type="caution">
    <text evidence="3">The sequence shown here is derived from an EMBL/GenBank/DDBJ whole genome shotgun (WGS) entry which is preliminary data.</text>
</comment>
<accession>A0A558HX00</accession>
<dbReference type="STRING" id="553385.GCA_000591415_00115"/>
<name>A0A558HX00_9GAMM</name>
<dbReference type="Proteomes" id="UP000319941">
    <property type="component" value="Unassembled WGS sequence"/>
</dbReference>
<evidence type="ECO:0000256" key="1">
    <source>
        <dbReference type="SAM" id="MobiDB-lite"/>
    </source>
</evidence>
<keyword evidence="2" id="KW-0472">Membrane</keyword>
<feature type="compositionally biased region" description="Basic and acidic residues" evidence="1">
    <location>
        <begin position="22"/>
        <end position="32"/>
    </location>
</feature>
<dbReference type="OrthoDB" id="9996037at2"/>
<proteinExistence type="predicted"/>